<dbReference type="AlphaFoldDB" id="A0A223KTG6"/>
<protein>
    <recommendedName>
        <fullName evidence="8">Colicin V production protein</fullName>
    </recommendedName>
</protein>
<dbReference type="EMBL" id="CP018866">
    <property type="protein sequence ID" value="AST92795.1"/>
    <property type="molecule type" value="Genomic_DNA"/>
</dbReference>
<evidence type="ECO:0000313" key="7">
    <source>
        <dbReference type="Proteomes" id="UP000215224"/>
    </source>
</evidence>
<sequence length="180" mass="19855">MLDIIIIFLFILGLIVGVRRGFIMQVVHLSGFIGAFLVAFIFYEKLAPNLKLWVPMPSFGDPASAVLLFEATNLDVAYYRAIAFALLFFGSRIAFQIIGSMLDFLAHLPILKTVNGWAGGILGFVEVYLLVFVLLYIGALVPLDAVQASISDSSMAKSIVEHTPVFSTKLKELWIGYMAM</sequence>
<dbReference type="PANTHER" id="PTHR37306:SF1">
    <property type="entry name" value="COLICIN V PRODUCTION PROTEIN"/>
    <property type="match status" value="1"/>
</dbReference>
<gene>
    <name evidence="6" type="ORF">BC6307_16625</name>
</gene>
<dbReference type="Proteomes" id="UP000215224">
    <property type="component" value="Chromosome"/>
</dbReference>
<dbReference type="KEGG" id="bcoh:BC6307_16625"/>
<dbReference type="GO" id="GO:0009403">
    <property type="term" value="P:toxin biosynthetic process"/>
    <property type="evidence" value="ECO:0007669"/>
    <property type="project" value="InterPro"/>
</dbReference>
<keyword evidence="4 5" id="KW-0472">Membrane</keyword>
<feature type="transmembrane region" description="Helical" evidence="5">
    <location>
        <begin position="21"/>
        <end position="43"/>
    </location>
</feature>
<reference evidence="6 7" key="1">
    <citation type="submission" date="2016-12" db="EMBL/GenBank/DDBJ databases">
        <title>The whole genome sequencing and assembly of Bacillus cohnii DSM 6307T strain.</title>
        <authorList>
            <person name="Lee Y.-J."/>
            <person name="Yi H."/>
            <person name="Bahn Y.-S."/>
            <person name="Kim J.F."/>
            <person name="Lee D.-W."/>
        </authorList>
    </citation>
    <scope>NUCLEOTIDE SEQUENCE [LARGE SCALE GENOMIC DNA]</scope>
    <source>
        <strain evidence="6 7">DSM 6307</strain>
    </source>
</reference>
<evidence type="ECO:0000256" key="2">
    <source>
        <dbReference type="ARBA" id="ARBA00022692"/>
    </source>
</evidence>
<evidence type="ECO:0000256" key="4">
    <source>
        <dbReference type="ARBA" id="ARBA00023136"/>
    </source>
</evidence>
<proteinExistence type="predicted"/>
<dbReference type="Pfam" id="PF02674">
    <property type="entry name" value="Colicin_V"/>
    <property type="match status" value="1"/>
</dbReference>
<comment type="subcellular location">
    <subcellularLocation>
        <location evidence="1">Membrane</location>
        <topology evidence="1">Multi-pass membrane protein</topology>
    </subcellularLocation>
</comment>
<dbReference type="STRING" id="1314751.GCA_001591425_02003"/>
<accession>A0A223KTG6</accession>
<keyword evidence="7" id="KW-1185">Reference proteome</keyword>
<feature type="transmembrane region" description="Helical" evidence="5">
    <location>
        <begin position="116"/>
        <end position="137"/>
    </location>
</feature>
<organism evidence="6 7">
    <name type="scientific">Sutcliffiella cohnii</name>
    <dbReference type="NCBI Taxonomy" id="33932"/>
    <lineage>
        <taxon>Bacteria</taxon>
        <taxon>Bacillati</taxon>
        <taxon>Bacillota</taxon>
        <taxon>Bacilli</taxon>
        <taxon>Bacillales</taxon>
        <taxon>Bacillaceae</taxon>
        <taxon>Sutcliffiella</taxon>
    </lineage>
</organism>
<evidence type="ECO:0008006" key="8">
    <source>
        <dbReference type="Google" id="ProtNLM"/>
    </source>
</evidence>
<dbReference type="PANTHER" id="PTHR37306">
    <property type="entry name" value="COLICIN V PRODUCTION PROTEIN"/>
    <property type="match status" value="1"/>
</dbReference>
<evidence type="ECO:0000256" key="3">
    <source>
        <dbReference type="ARBA" id="ARBA00022989"/>
    </source>
</evidence>
<evidence type="ECO:0000313" key="6">
    <source>
        <dbReference type="EMBL" id="AST92795.1"/>
    </source>
</evidence>
<evidence type="ECO:0000256" key="5">
    <source>
        <dbReference type="SAM" id="Phobius"/>
    </source>
</evidence>
<keyword evidence="3 5" id="KW-1133">Transmembrane helix</keyword>
<dbReference type="RefSeq" id="WP_066415419.1">
    <property type="nucleotide sequence ID" value="NZ_CP018866.1"/>
</dbReference>
<name>A0A223KTG6_9BACI</name>
<dbReference type="GO" id="GO:0016020">
    <property type="term" value="C:membrane"/>
    <property type="evidence" value="ECO:0007669"/>
    <property type="project" value="UniProtKB-SubCell"/>
</dbReference>
<feature type="transmembrane region" description="Helical" evidence="5">
    <location>
        <begin position="77"/>
        <end position="95"/>
    </location>
</feature>
<keyword evidence="2 5" id="KW-0812">Transmembrane</keyword>
<dbReference type="InterPro" id="IPR003825">
    <property type="entry name" value="Colicin-V_CvpA"/>
</dbReference>
<evidence type="ECO:0000256" key="1">
    <source>
        <dbReference type="ARBA" id="ARBA00004141"/>
    </source>
</evidence>